<sequence>MPRPARHDQLPQLTRLIDWESLTSNTYARDGISVSATSDSGLPALDASSLPLPYGNPDVPWAEDPFNDALETQDYVQLLPSNTDPTQENYSAQSMRSGRNTDLPRDPIQDGNTTSRLEQCVQAILSAGFLSAESFVLEYFLSRLRPPLRAATLQQSRGSSTLGQLVMVLQSASTCMDPVEVAGLHHGIIKAAGQVCSLELQQLKCSSYHPEEVEYQVSCPIRYYYL</sequence>
<reference evidence="2" key="1">
    <citation type="submission" date="2022-11" db="EMBL/GenBank/DDBJ databases">
        <authorList>
            <person name="Petersen C."/>
        </authorList>
    </citation>
    <scope>NUCLEOTIDE SEQUENCE</scope>
    <source>
        <strain evidence="2">IBT 19713</strain>
    </source>
</reference>
<protein>
    <submittedName>
        <fullName evidence="2">Uncharacterized protein</fullName>
    </submittedName>
</protein>
<keyword evidence="3" id="KW-1185">Reference proteome</keyword>
<proteinExistence type="predicted"/>
<feature type="region of interest" description="Disordered" evidence="1">
    <location>
        <begin position="80"/>
        <end position="112"/>
    </location>
</feature>
<evidence type="ECO:0000256" key="1">
    <source>
        <dbReference type="SAM" id="MobiDB-lite"/>
    </source>
</evidence>
<evidence type="ECO:0000313" key="2">
    <source>
        <dbReference type="EMBL" id="KAJ5226525.1"/>
    </source>
</evidence>
<organism evidence="2 3">
    <name type="scientific">Penicillium chermesinum</name>
    <dbReference type="NCBI Taxonomy" id="63820"/>
    <lineage>
        <taxon>Eukaryota</taxon>
        <taxon>Fungi</taxon>
        <taxon>Dikarya</taxon>
        <taxon>Ascomycota</taxon>
        <taxon>Pezizomycotina</taxon>
        <taxon>Eurotiomycetes</taxon>
        <taxon>Eurotiomycetidae</taxon>
        <taxon>Eurotiales</taxon>
        <taxon>Aspergillaceae</taxon>
        <taxon>Penicillium</taxon>
    </lineage>
</organism>
<dbReference type="OrthoDB" id="4338709at2759"/>
<dbReference type="EMBL" id="JAPQKS010000005">
    <property type="protein sequence ID" value="KAJ5226525.1"/>
    <property type="molecule type" value="Genomic_DNA"/>
</dbReference>
<name>A0A9W9NUW7_9EURO</name>
<gene>
    <name evidence="2" type="ORF">N7468_007750</name>
</gene>
<dbReference type="Proteomes" id="UP001150941">
    <property type="component" value="Unassembled WGS sequence"/>
</dbReference>
<dbReference type="AlphaFoldDB" id="A0A9W9NUW7"/>
<accession>A0A9W9NUW7</accession>
<dbReference type="RefSeq" id="XP_058329936.1">
    <property type="nucleotide sequence ID" value="XM_058477046.1"/>
</dbReference>
<evidence type="ECO:0000313" key="3">
    <source>
        <dbReference type="Proteomes" id="UP001150941"/>
    </source>
</evidence>
<reference evidence="2" key="2">
    <citation type="journal article" date="2023" name="IMA Fungus">
        <title>Comparative genomic study of the Penicillium genus elucidates a diverse pangenome and 15 lateral gene transfer events.</title>
        <authorList>
            <person name="Petersen C."/>
            <person name="Sorensen T."/>
            <person name="Nielsen M.R."/>
            <person name="Sondergaard T.E."/>
            <person name="Sorensen J.L."/>
            <person name="Fitzpatrick D.A."/>
            <person name="Frisvad J.C."/>
            <person name="Nielsen K.L."/>
        </authorList>
    </citation>
    <scope>NUCLEOTIDE SEQUENCE</scope>
    <source>
        <strain evidence="2">IBT 19713</strain>
    </source>
</reference>
<dbReference type="GeneID" id="83204349"/>
<comment type="caution">
    <text evidence="2">The sequence shown here is derived from an EMBL/GenBank/DDBJ whole genome shotgun (WGS) entry which is preliminary data.</text>
</comment>
<feature type="compositionally biased region" description="Polar residues" evidence="1">
    <location>
        <begin position="80"/>
        <end position="100"/>
    </location>
</feature>